<feature type="transmembrane region" description="Helical" evidence="1">
    <location>
        <begin position="46"/>
        <end position="67"/>
    </location>
</feature>
<evidence type="ECO:0000313" key="5">
    <source>
        <dbReference type="Proteomes" id="UP001155010"/>
    </source>
</evidence>
<dbReference type="EMBL" id="JANUBB010000001">
    <property type="protein sequence ID" value="MCS3950312.1"/>
    <property type="molecule type" value="Genomic_DNA"/>
</dbReference>
<dbReference type="EMBL" id="JANUAE010000008">
    <property type="protein sequence ID" value="MCS3710738.1"/>
    <property type="molecule type" value="Genomic_DNA"/>
</dbReference>
<feature type="transmembrane region" description="Helical" evidence="1">
    <location>
        <begin position="163"/>
        <end position="183"/>
    </location>
</feature>
<dbReference type="Proteomes" id="UP001155057">
    <property type="component" value="Unassembled WGS sequence"/>
</dbReference>
<dbReference type="RefSeq" id="WP_011405391.1">
    <property type="nucleotide sequence ID" value="NZ_CALTRY010000001.1"/>
</dbReference>
<dbReference type="InterPro" id="IPR022606">
    <property type="entry name" value="DUF2914"/>
</dbReference>
<keyword evidence="1" id="KW-1133">Transmembrane helix</keyword>
<dbReference type="AlphaFoldDB" id="A0A9X2U5L3"/>
<evidence type="ECO:0000313" key="4">
    <source>
        <dbReference type="EMBL" id="MCS3950312.1"/>
    </source>
</evidence>
<feature type="transmembrane region" description="Helical" evidence="1">
    <location>
        <begin position="73"/>
        <end position="92"/>
    </location>
</feature>
<comment type="caution">
    <text evidence="4">The sequence shown here is derived from an EMBL/GenBank/DDBJ whole genome shotgun (WGS) entry which is preliminary data.</text>
</comment>
<evidence type="ECO:0000256" key="1">
    <source>
        <dbReference type="SAM" id="Phobius"/>
    </source>
</evidence>
<evidence type="ECO:0000313" key="3">
    <source>
        <dbReference type="EMBL" id="MCS3710738.1"/>
    </source>
</evidence>
<reference evidence="4" key="1">
    <citation type="submission" date="2022-08" db="EMBL/GenBank/DDBJ databases">
        <title>Genomic Encyclopedia of Type Strains, Phase V (KMG-V): Genome sequencing to study the core and pangenomes of soil and plant-associated prokaryotes.</title>
        <authorList>
            <person name="Whitman W."/>
        </authorList>
    </citation>
    <scope>NUCLEOTIDE SEQUENCE</scope>
    <source>
        <strain evidence="4">SP2017</strain>
        <strain evidence="3">SP3049</strain>
    </source>
</reference>
<organism evidence="4 5">
    <name type="scientific">Salinibacter ruber</name>
    <dbReference type="NCBI Taxonomy" id="146919"/>
    <lineage>
        <taxon>Bacteria</taxon>
        <taxon>Pseudomonadati</taxon>
        <taxon>Rhodothermota</taxon>
        <taxon>Rhodothermia</taxon>
        <taxon>Rhodothermales</taxon>
        <taxon>Salinibacteraceae</taxon>
        <taxon>Salinibacter</taxon>
    </lineage>
</organism>
<keyword evidence="1" id="KW-0472">Membrane</keyword>
<feature type="transmembrane region" description="Helical" evidence="1">
    <location>
        <begin position="132"/>
        <end position="151"/>
    </location>
</feature>
<keyword evidence="1" id="KW-0812">Transmembrane</keyword>
<sequence length="395" mass="44035">MSSNRTVDSASEAPLGMGSLGRLVQGLVRRPHYRLVRRLYHRHETLAPLLLFFGGVTWDALTLQRIGALLDNVILGGYLLLLGGAIALTLLDRHGRPLPPSLRALSTWSVGAIQFLTGGLFSAYVIYYTRSASLTTASLFLLVLVGLLLANEWIWSRHQGGHLLIGLYFLAVFCYLTFLLPVVLGTMGFWVFLTSGILSIGVTTGLLLVLRRQGVFVRLRSFLGALCVIALLFGGLTTFYVQHWIPPVPLALEHIGVYHDADRAGDAFVLRQERASRAWFWTGDGDDPFHYAPTDTVHCFTAIYAPTAFQADVTHRWQRYVPSRDAWVDTDRIAYQVVGGRRSGYRGVTYKQHVSPGRWRVTVETEAGRPIGRTHFTVVAEDPARTPAFTTHRYP</sequence>
<feature type="transmembrane region" description="Helical" evidence="1">
    <location>
        <begin position="189"/>
        <end position="210"/>
    </location>
</feature>
<accession>A0A9X2U5L3</accession>
<proteinExistence type="predicted"/>
<feature type="transmembrane region" description="Helical" evidence="1">
    <location>
        <begin position="222"/>
        <end position="241"/>
    </location>
</feature>
<dbReference type="Pfam" id="PF11141">
    <property type="entry name" value="DUF2914"/>
    <property type="match status" value="1"/>
</dbReference>
<protein>
    <recommendedName>
        <fullName evidence="2">DUF2914 domain-containing protein</fullName>
    </recommendedName>
</protein>
<name>A0A9X2U5L3_9BACT</name>
<feature type="transmembrane region" description="Helical" evidence="1">
    <location>
        <begin position="104"/>
        <end position="126"/>
    </location>
</feature>
<feature type="domain" description="DUF2914" evidence="2">
    <location>
        <begin position="312"/>
        <end position="378"/>
    </location>
</feature>
<gene>
    <name evidence="3" type="ORF">GGP61_002358</name>
    <name evidence="4" type="ORF">GGP83_000238</name>
</gene>
<dbReference type="Proteomes" id="UP001155010">
    <property type="component" value="Unassembled WGS sequence"/>
</dbReference>
<evidence type="ECO:0000259" key="2">
    <source>
        <dbReference type="Pfam" id="PF11141"/>
    </source>
</evidence>